<evidence type="ECO:0000259" key="3">
    <source>
        <dbReference type="PROSITE" id="PS50157"/>
    </source>
</evidence>
<feature type="compositionally biased region" description="Low complexity" evidence="2">
    <location>
        <begin position="644"/>
        <end position="668"/>
    </location>
</feature>
<protein>
    <recommendedName>
        <fullName evidence="3">C2H2-type domain-containing protein</fullName>
    </recommendedName>
</protein>
<dbReference type="KEGG" id="psq:PUNSTDRAFT_47385"/>
<reference evidence="5" key="1">
    <citation type="journal article" date="2012" name="Science">
        <title>The Paleozoic origin of enzymatic lignin decomposition reconstructed from 31 fungal genomes.</title>
        <authorList>
            <person name="Floudas D."/>
            <person name="Binder M."/>
            <person name="Riley R."/>
            <person name="Barry K."/>
            <person name="Blanchette R.A."/>
            <person name="Henrissat B."/>
            <person name="Martinez A.T."/>
            <person name="Otillar R."/>
            <person name="Spatafora J.W."/>
            <person name="Yadav J.S."/>
            <person name="Aerts A."/>
            <person name="Benoit I."/>
            <person name="Boyd A."/>
            <person name="Carlson A."/>
            <person name="Copeland A."/>
            <person name="Coutinho P.M."/>
            <person name="de Vries R.P."/>
            <person name="Ferreira P."/>
            <person name="Findley K."/>
            <person name="Foster B."/>
            <person name="Gaskell J."/>
            <person name="Glotzer D."/>
            <person name="Gorecki P."/>
            <person name="Heitman J."/>
            <person name="Hesse C."/>
            <person name="Hori C."/>
            <person name="Igarashi K."/>
            <person name="Jurgens J.A."/>
            <person name="Kallen N."/>
            <person name="Kersten P."/>
            <person name="Kohler A."/>
            <person name="Kuees U."/>
            <person name="Kumar T.K.A."/>
            <person name="Kuo A."/>
            <person name="LaButti K."/>
            <person name="Larrondo L.F."/>
            <person name="Lindquist E."/>
            <person name="Ling A."/>
            <person name="Lombard V."/>
            <person name="Lucas S."/>
            <person name="Lundell T."/>
            <person name="Martin R."/>
            <person name="McLaughlin D.J."/>
            <person name="Morgenstern I."/>
            <person name="Morin E."/>
            <person name="Murat C."/>
            <person name="Nagy L.G."/>
            <person name="Nolan M."/>
            <person name="Ohm R.A."/>
            <person name="Patyshakuliyeva A."/>
            <person name="Rokas A."/>
            <person name="Ruiz-Duenas F.J."/>
            <person name="Sabat G."/>
            <person name="Salamov A."/>
            <person name="Samejima M."/>
            <person name="Schmutz J."/>
            <person name="Slot J.C."/>
            <person name="St John F."/>
            <person name="Stenlid J."/>
            <person name="Sun H."/>
            <person name="Sun S."/>
            <person name="Syed K."/>
            <person name="Tsang A."/>
            <person name="Wiebenga A."/>
            <person name="Young D."/>
            <person name="Pisabarro A."/>
            <person name="Eastwood D.C."/>
            <person name="Martin F."/>
            <person name="Cullen D."/>
            <person name="Grigoriev I.V."/>
            <person name="Hibbett D.S."/>
        </authorList>
    </citation>
    <scope>NUCLEOTIDE SEQUENCE [LARGE SCALE GENOMIC DNA]</scope>
    <source>
        <strain evidence="5">HHB-11173 SS5</strain>
    </source>
</reference>
<evidence type="ECO:0000313" key="4">
    <source>
        <dbReference type="EMBL" id="EIN04757.1"/>
    </source>
</evidence>
<evidence type="ECO:0000256" key="1">
    <source>
        <dbReference type="PROSITE-ProRule" id="PRU00042"/>
    </source>
</evidence>
<dbReference type="GeneID" id="18882878"/>
<evidence type="ECO:0000256" key="2">
    <source>
        <dbReference type="SAM" id="MobiDB-lite"/>
    </source>
</evidence>
<dbReference type="GO" id="GO:0008270">
    <property type="term" value="F:zinc ion binding"/>
    <property type="evidence" value="ECO:0007669"/>
    <property type="project" value="UniProtKB-KW"/>
</dbReference>
<feature type="region of interest" description="Disordered" evidence="2">
    <location>
        <begin position="180"/>
        <end position="209"/>
    </location>
</feature>
<dbReference type="EMBL" id="JH687553">
    <property type="protein sequence ID" value="EIN04757.1"/>
    <property type="molecule type" value="Genomic_DNA"/>
</dbReference>
<organism evidence="4 5">
    <name type="scientific">Punctularia strigosozonata (strain HHB-11173)</name>
    <name type="common">White-rot fungus</name>
    <dbReference type="NCBI Taxonomy" id="741275"/>
    <lineage>
        <taxon>Eukaryota</taxon>
        <taxon>Fungi</taxon>
        <taxon>Dikarya</taxon>
        <taxon>Basidiomycota</taxon>
        <taxon>Agaricomycotina</taxon>
        <taxon>Agaricomycetes</taxon>
        <taxon>Corticiales</taxon>
        <taxon>Punctulariaceae</taxon>
        <taxon>Punctularia</taxon>
    </lineage>
</organism>
<accession>R7S4P1</accession>
<dbReference type="Proteomes" id="UP000054196">
    <property type="component" value="Unassembled WGS sequence"/>
</dbReference>
<keyword evidence="1" id="KW-0863">Zinc-finger</keyword>
<sequence>MVASKAVATEKRGRATEPPPASISSTSTVIGSTGADVGSQLLDIGSSSSLYPQARLGGSQTHEELGDSGLHGFYAQQPTASLDPDFGSRMPALPAANGGVADIHADGLRDPFIDLSNTSNHPWLVSNAEDQAMKPLAGSAVGGWLHERRAVSYLPSYSTDRIEMAPSSSGLVHADESRASELSVLSTPSYPQNSDHIHMPSDLHEHPLDHSALPGPQVGHSIGDRTVLTDPSTGNQFNTIQWLQNLLEHCHRQQTSDPSTSSPPTESAALIAAITIRGLRMWPPAAPVDEAYIQRLQDIVDAYERSLDVQPAPQPLAGPLADVPVAIRDEDPFSFLADEDWQGQDTARTPQGASSPNTAGMIPGGTRPIEGNDADPYTDLFSWLNAQPWYSADTAASEETLGSLLEEIGRDSKEDLFSTAAAQIGAEPSLQASLNPFAASFPDLDLSSMSSPANFYLPNGWEAEHGRDIFPDVPDLQPSVSDFDRFSIDLSYGTSQGLDAPSSGSSSSAPQGAVFNFDAFEVIAPIGVGHGLDTSLSEQPYAALDLGGDMEVDSPIGADYDAHASLFGSSPPEPQPGVFHIDGFEVISAPNVTDRASRGSSLAFPSKQQTRHRLPDRREDSASTPSSALSGPARSASSSRTVPSEQHQSSQSSSGREASSSTASTPSVPGWPSSATDILLDMQNCVRPSKDISAECIYAGCTVVVTGWTESRNHIREHVLEKYGAKGDKKFAANKMPKELECDFCDYVASNTSHMISHIIGLQHMCIVPQCKTCGRYFHNEDAVYTHHQKKHQKTDKKARK</sequence>
<dbReference type="InterPro" id="IPR013087">
    <property type="entry name" value="Znf_C2H2_type"/>
</dbReference>
<dbReference type="PROSITE" id="PS50157">
    <property type="entry name" value="ZINC_FINGER_C2H2_2"/>
    <property type="match status" value="1"/>
</dbReference>
<feature type="compositionally biased region" description="Polar residues" evidence="2">
    <location>
        <begin position="343"/>
        <end position="358"/>
    </location>
</feature>
<dbReference type="PROSITE" id="PS00028">
    <property type="entry name" value="ZINC_FINGER_C2H2_1"/>
    <property type="match status" value="1"/>
</dbReference>
<dbReference type="SMART" id="SM00355">
    <property type="entry name" value="ZnF_C2H2"/>
    <property type="match status" value="3"/>
</dbReference>
<keyword evidence="5" id="KW-1185">Reference proteome</keyword>
<proteinExistence type="predicted"/>
<dbReference type="RefSeq" id="XP_007388150.1">
    <property type="nucleotide sequence ID" value="XM_007388088.1"/>
</dbReference>
<name>R7S4P1_PUNST</name>
<feature type="region of interest" description="Disordered" evidence="2">
    <location>
        <begin position="595"/>
        <end position="672"/>
    </location>
</feature>
<feature type="domain" description="C2H2-type" evidence="3">
    <location>
        <begin position="769"/>
        <end position="797"/>
    </location>
</feature>
<feature type="region of interest" description="Disordered" evidence="2">
    <location>
        <begin position="342"/>
        <end position="373"/>
    </location>
</feature>
<feature type="region of interest" description="Disordered" evidence="2">
    <location>
        <begin position="1"/>
        <end position="30"/>
    </location>
</feature>
<gene>
    <name evidence="4" type="ORF">PUNSTDRAFT_47385</name>
</gene>
<keyword evidence="1" id="KW-0862">Zinc</keyword>
<feature type="compositionally biased region" description="Polar residues" evidence="2">
    <location>
        <begin position="622"/>
        <end position="643"/>
    </location>
</feature>
<evidence type="ECO:0000313" key="5">
    <source>
        <dbReference type="Proteomes" id="UP000054196"/>
    </source>
</evidence>
<feature type="compositionally biased region" description="Polar residues" evidence="2">
    <location>
        <begin position="183"/>
        <end position="194"/>
    </location>
</feature>
<keyword evidence="1" id="KW-0479">Metal-binding</keyword>
<dbReference type="HOGENOM" id="CLU_351293_0_0_1"/>
<dbReference type="AlphaFoldDB" id="R7S4P1"/>
<feature type="compositionally biased region" description="Basic and acidic residues" evidence="2">
    <location>
        <begin position="195"/>
        <end position="209"/>
    </location>
</feature>